<dbReference type="PROSITE" id="PS50893">
    <property type="entry name" value="ABC_TRANSPORTER_2"/>
    <property type="match status" value="1"/>
</dbReference>
<organism evidence="10 11">
    <name type="scientific">Aquibacillus rhizosphaerae</name>
    <dbReference type="NCBI Taxonomy" id="3051431"/>
    <lineage>
        <taxon>Bacteria</taxon>
        <taxon>Bacillati</taxon>
        <taxon>Bacillota</taxon>
        <taxon>Bacilli</taxon>
        <taxon>Bacillales</taxon>
        <taxon>Bacillaceae</taxon>
        <taxon>Aquibacillus</taxon>
    </lineage>
</organism>
<keyword evidence="5 7" id="KW-1133">Transmembrane helix</keyword>
<evidence type="ECO:0000259" key="8">
    <source>
        <dbReference type="PROSITE" id="PS50893"/>
    </source>
</evidence>
<keyword evidence="11" id="KW-1185">Reference proteome</keyword>
<keyword evidence="3" id="KW-0547">Nucleotide-binding</keyword>
<evidence type="ECO:0000256" key="2">
    <source>
        <dbReference type="ARBA" id="ARBA00022692"/>
    </source>
</evidence>
<evidence type="ECO:0000259" key="9">
    <source>
        <dbReference type="PROSITE" id="PS50929"/>
    </source>
</evidence>
<keyword evidence="6 7" id="KW-0472">Membrane</keyword>
<evidence type="ECO:0000256" key="6">
    <source>
        <dbReference type="ARBA" id="ARBA00023136"/>
    </source>
</evidence>
<dbReference type="PROSITE" id="PS00211">
    <property type="entry name" value="ABC_TRANSPORTER_1"/>
    <property type="match status" value="1"/>
</dbReference>
<evidence type="ECO:0000256" key="4">
    <source>
        <dbReference type="ARBA" id="ARBA00022840"/>
    </source>
</evidence>
<dbReference type="CDD" id="cd18541">
    <property type="entry name" value="ABC_6TM_TmrB_like"/>
    <property type="match status" value="1"/>
</dbReference>
<feature type="domain" description="ABC transmembrane type-1" evidence="9">
    <location>
        <begin position="21"/>
        <end position="304"/>
    </location>
</feature>
<gene>
    <name evidence="10" type="ORF">QQS35_08190</name>
</gene>
<sequence>MFMIFKKLDWFFKQYWKRYTFAILALIVASFIDIIPPKLVGMAIDEIQFDTLTMERIIDLLLLYGALIFLSYTISFLWDYTLFGGAAIMEKLMRTRLMHHFLRMTPTFYSKFRTGDLMAKSTNDLKAIATTTGFGILTLVDSSIFMFMIIVVMGFTISWKLTLVALIPLPIMAIVMHKYGSIIHERFMKAQASFSDMNNEVLESIRGVRVIRAYVQETQDEKRFNDMTEDVYQKNLEVAKVDALFEPTMKILVGLSYTIGLGYGTTLVFQNAITLGELVSFNVYLGMLIWPMFAVGELINVLQRGNASLDRVNETLTYPNDLDQPKYDKHAKSILSPNNIIFKTLSFTYPGSEVQSLTNVNLEVLKGQTIGIVGKTGAGKTTLLKQLLREYPGRKGTLTISGVPIEEFSIDQTRAWIGYVPQDQVMFSKTIRENIQFGRTNATDKEINRVMEMASFLDDINNLPQGLDTKVGESGVTLSGGQKQRVALARAFIKDPEILLLDDALSAVDGKTEAMIINHLKNDRQGKTTFITAHRMSAVQHADTIVVLHEGKVIEMGPHQDLIDTNGWYSRQYKLQQVVEQGEVS</sequence>
<dbReference type="SUPFAM" id="SSF52540">
    <property type="entry name" value="P-loop containing nucleoside triphosphate hydrolases"/>
    <property type="match status" value="1"/>
</dbReference>
<keyword evidence="4" id="KW-0067">ATP-binding</keyword>
<reference evidence="10 11" key="1">
    <citation type="submission" date="2023-06" db="EMBL/GenBank/DDBJ databases">
        <title>Aquibacillus rhizosphaerae LR5S19.</title>
        <authorList>
            <person name="Sun J.-Q."/>
        </authorList>
    </citation>
    <scope>NUCLEOTIDE SEQUENCE [LARGE SCALE GENOMIC DNA]</scope>
    <source>
        <strain evidence="10 11">LR5S19</strain>
    </source>
</reference>
<protein>
    <submittedName>
        <fullName evidence="10">ABC transporter transmembrane domain-containing protein</fullName>
    </submittedName>
</protein>
<feature type="transmembrane region" description="Helical" evidence="7">
    <location>
        <begin position="281"/>
        <end position="302"/>
    </location>
</feature>
<evidence type="ECO:0000313" key="11">
    <source>
        <dbReference type="Proteomes" id="UP001235343"/>
    </source>
</evidence>
<accession>A0ABT7L3I1</accession>
<feature type="transmembrane region" description="Helical" evidence="7">
    <location>
        <begin position="161"/>
        <end position="179"/>
    </location>
</feature>
<dbReference type="Proteomes" id="UP001235343">
    <property type="component" value="Unassembled WGS sequence"/>
</dbReference>
<dbReference type="InterPro" id="IPR027417">
    <property type="entry name" value="P-loop_NTPase"/>
</dbReference>
<dbReference type="InterPro" id="IPR039421">
    <property type="entry name" value="Type_1_exporter"/>
</dbReference>
<comment type="subcellular location">
    <subcellularLocation>
        <location evidence="1">Cell membrane</location>
        <topology evidence="1">Multi-pass membrane protein</topology>
    </subcellularLocation>
</comment>
<dbReference type="Gene3D" id="1.20.1560.10">
    <property type="entry name" value="ABC transporter type 1, transmembrane domain"/>
    <property type="match status" value="1"/>
</dbReference>
<feature type="transmembrane region" description="Helical" evidence="7">
    <location>
        <begin position="61"/>
        <end position="88"/>
    </location>
</feature>
<feature type="transmembrane region" description="Helical" evidence="7">
    <location>
        <begin position="251"/>
        <end position="269"/>
    </location>
</feature>
<proteinExistence type="predicted"/>
<name>A0ABT7L3I1_9BACI</name>
<feature type="transmembrane region" description="Helical" evidence="7">
    <location>
        <begin position="21"/>
        <end position="41"/>
    </location>
</feature>
<feature type="transmembrane region" description="Helical" evidence="7">
    <location>
        <begin position="127"/>
        <end position="155"/>
    </location>
</feature>
<dbReference type="PANTHER" id="PTHR43394">
    <property type="entry name" value="ATP-DEPENDENT PERMEASE MDL1, MITOCHONDRIAL"/>
    <property type="match status" value="1"/>
</dbReference>
<dbReference type="Pfam" id="PF00664">
    <property type="entry name" value="ABC_membrane"/>
    <property type="match status" value="1"/>
</dbReference>
<dbReference type="InterPro" id="IPR036640">
    <property type="entry name" value="ABC1_TM_sf"/>
</dbReference>
<dbReference type="SUPFAM" id="SSF90123">
    <property type="entry name" value="ABC transporter transmembrane region"/>
    <property type="match status" value="1"/>
</dbReference>
<evidence type="ECO:0000256" key="7">
    <source>
        <dbReference type="SAM" id="Phobius"/>
    </source>
</evidence>
<dbReference type="EMBL" id="JASTZU010000027">
    <property type="protein sequence ID" value="MDL4840422.1"/>
    <property type="molecule type" value="Genomic_DNA"/>
</dbReference>
<dbReference type="SMART" id="SM00382">
    <property type="entry name" value="AAA"/>
    <property type="match status" value="1"/>
</dbReference>
<dbReference type="InterPro" id="IPR011527">
    <property type="entry name" value="ABC1_TM_dom"/>
</dbReference>
<dbReference type="InterPro" id="IPR017871">
    <property type="entry name" value="ABC_transporter-like_CS"/>
</dbReference>
<comment type="caution">
    <text evidence="10">The sequence shown here is derived from an EMBL/GenBank/DDBJ whole genome shotgun (WGS) entry which is preliminary data.</text>
</comment>
<dbReference type="RefSeq" id="WP_285931467.1">
    <property type="nucleotide sequence ID" value="NZ_JASTZU010000027.1"/>
</dbReference>
<keyword evidence="2 7" id="KW-0812">Transmembrane</keyword>
<dbReference type="InterPro" id="IPR003593">
    <property type="entry name" value="AAA+_ATPase"/>
</dbReference>
<dbReference type="InterPro" id="IPR003439">
    <property type="entry name" value="ABC_transporter-like_ATP-bd"/>
</dbReference>
<dbReference type="PROSITE" id="PS50929">
    <property type="entry name" value="ABC_TM1F"/>
    <property type="match status" value="1"/>
</dbReference>
<dbReference type="Pfam" id="PF00005">
    <property type="entry name" value="ABC_tran"/>
    <property type="match status" value="1"/>
</dbReference>
<evidence type="ECO:0000256" key="1">
    <source>
        <dbReference type="ARBA" id="ARBA00004651"/>
    </source>
</evidence>
<feature type="domain" description="ABC transporter" evidence="8">
    <location>
        <begin position="340"/>
        <end position="575"/>
    </location>
</feature>
<dbReference type="PANTHER" id="PTHR43394:SF1">
    <property type="entry name" value="ATP-BINDING CASSETTE SUB-FAMILY B MEMBER 10, MITOCHONDRIAL"/>
    <property type="match status" value="1"/>
</dbReference>
<evidence type="ECO:0000313" key="10">
    <source>
        <dbReference type="EMBL" id="MDL4840422.1"/>
    </source>
</evidence>
<evidence type="ECO:0000256" key="3">
    <source>
        <dbReference type="ARBA" id="ARBA00022741"/>
    </source>
</evidence>
<evidence type="ECO:0000256" key="5">
    <source>
        <dbReference type="ARBA" id="ARBA00022989"/>
    </source>
</evidence>
<dbReference type="Gene3D" id="3.40.50.300">
    <property type="entry name" value="P-loop containing nucleotide triphosphate hydrolases"/>
    <property type="match status" value="1"/>
</dbReference>